<name>A0A9Y1BT64_9ARCH</name>
<dbReference type="EMBL" id="CP084167">
    <property type="protein sequence ID" value="UJG44481.1"/>
    <property type="molecule type" value="Genomic_DNA"/>
</dbReference>
<accession>A0A9Y1BT64</accession>
<sequence length="161" mass="18568">MKKKQFRLIIALIMLAFLSIQFVQGLTTIEADEVKVDLQITNAYYCDADFDGEEDDVVLHFETNITFLENKYLVKFYLEIDLILPSGMQFSYLYEIYTTRTFLNFTMFFYNHALEPGDYIGIVTLHLSDDGEFISGTEQIIFDPPGKTDDTDPPATELIVE</sequence>
<protein>
    <submittedName>
        <fullName evidence="1">Uncharacterized protein</fullName>
    </submittedName>
</protein>
<dbReference type="Proteomes" id="UP001200513">
    <property type="component" value="Chromosome"/>
</dbReference>
<dbReference type="AlphaFoldDB" id="A0A9Y1BT64"/>
<evidence type="ECO:0000313" key="1">
    <source>
        <dbReference type="EMBL" id="UJG44481.1"/>
    </source>
</evidence>
<organism evidence="1">
    <name type="scientific">Candidatus Heimdallarchaeum endolithica</name>
    <dbReference type="NCBI Taxonomy" id="2876572"/>
    <lineage>
        <taxon>Archaea</taxon>
        <taxon>Promethearchaeati</taxon>
        <taxon>Candidatus Heimdallarchaeota</taxon>
        <taxon>Candidatus Heimdallarchaeia (ex Rinke et al. 2021) (nom. nud.)</taxon>
        <taxon>Candidatus Heimdallarchaeales</taxon>
        <taxon>Candidatus Heimdallarchaeaceae</taxon>
        <taxon>Candidatus Heimdallarchaeum</taxon>
    </lineage>
</organism>
<proteinExistence type="predicted"/>
<gene>
    <name evidence="1" type="ORF">K9W46_04710</name>
</gene>
<reference evidence="1" key="1">
    <citation type="journal article" date="2022" name="Nat. Microbiol.">
        <title>Unique mobile elements and scalable gene flow at the prokaryote-eukaryote boundary revealed by circularized Asgard archaea genomes.</title>
        <authorList>
            <person name="Wu F."/>
            <person name="Speth D.R."/>
            <person name="Philosof A."/>
            <person name="Cremiere A."/>
            <person name="Narayanan A."/>
            <person name="Barco R.A."/>
            <person name="Connon S.A."/>
            <person name="Amend J.P."/>
            <person name="Antoshechkin I.A."/>
            <person name="Orphan V.J."/>
        </authorList>
    </citation>
    <scope>NUCLEOTIDE SEQUENCE</scope>
    <source>
        <strain evidence="1">PR6</strain>
    </source>
</reference>